<sequence length="392" mass="44576">MKKYASLMAIVLSMMVIAGCTSHLSRSTPLNLSGDYYNYIQPSFDQYLEETENWLRQNRQFITSNHDKELTMNMPFELTPEQPTNKAVLFVHGLGDSPYSFSDLANTMAKQGFYVQTLLLPGHGSKPQDLMLPSYQDWQTMVDHYANQLKQEYDEVWLGGFSTGANLVTIHAIDQGDIDGLLLFSPGFQTQTPYLEKLTPLVAAFWDGYQTEENNLARYNSAPLNGAIAYSDSATVLRNKLKQHTLTIPTLIAISEADSIIDPDVVKNLFETRFENTSNQLIWYGEQQQPNRRLVQKSMHLDQYKISTGSHMSPIFAPSNPYYGDKAEKIMCENSFSRDDTDRCNQGEPVWFSAWGYTESGKIHARLTWNPYYNELENNISRLIQSSASKEG</sequence>
<dbReference type="InterPro" id="IPR029058">
    <property type="entry name" value="AB_hydrolase_fold"/>
</dbReference>
<dbReference type="InterPro" id="IPR051044">
    <property type="entry name" value="MAG_DAG_Lipase"/>
</dbReference>
<dbReference type="Gene3D" id="3.40.50.1820">
    <property type="entry name" value="alpha/beta hydrolase"/>
    <property type="match status" value="1"/>
</dbReference>
<comment type="caution">
    <text evidence="3">The sequence shown here is derived from an EMBL/GenBank/DDBJ whole genome shotgun (WGS) entry which is preliminary data.</text>
</comment>
<dbReference type="PROSITE" id="PS51257">
    <property type="entry name" value="PROKAR_LIPOPROTEIN"/>
    <property type="match status" value="1"/>
</dbReference>
<gene>
    <name evidence="3" type="ORF">BIT28_14560</name>
</gene>
<evidence type="ECO:0000313" key="4">
    <source>
        <dbReference type="Proteomes" id="UP000186905"/>
    </source>
</evidence>
<feature type="signal peptide" evidence="1">
    <location>
        <begin position="1"/>
        <end position="18"/>
    </location>
</feature>
<dbReference type="PANTHER" id="PTHR11614">
    <property type="entry name" value="PHOSPHOLIPASE-RELATED"/>
    <property type="match status" value="1"/>
</dbReference>
<organism evidence="3 4">
    <name type="scientific">Photobacterium proteolyticum</name>
    <dbReference type="NCBI Taxonomy" id="1903952"/>
    <lineage>
        <taxon>Bacteria</taxon>
        <taxon>Pseudomonadati</taxon>
        <taxon>Pseudomonadota</taxon>
        <taxon>Gammaproteobacteria</taxon>
        <taxon>Vibrionales</taxon>
        <taxon>Vibrionaceae</taxon>
        <taxon>Photobacterium</taxon>
    </lineage>
</organism>
<dbReference type="OrthoDB" id="8476759at2"/>
<feature type="domain" description="Serine aminopeptidase S33" evidence="2">
    <location>
        <begin position="83"/>
        <end position="272"/>
    </location>
</feature>
<dbReference type="InterPro" id="IPR022742">
    <property type="entry name" value="Hydrolase_4"/>
</dbReference>
<dbReference type="Proteomes" id="UP000186905">
    <property type="component" value="Unassembled WGS sequence"/>
</dbReference>
<dbReference type="Pfam" id="PF12146">
    <property type="entry name" value="Hydrolase_4"/>
    <property type="match status" value="1"/>
</dbReference>
<name>A0A1Q9GV67_9GAMM</name>
<dbReference type="STRING" id="1903952.BIT28_14560"/>
<accession>A0A1Q9GV67</accession>
<dbReference type="SUPFAM" id="SSF53474">
    <property type="entry name" value="alpha/beta-Hydrolases"/>
    <property type="match status" value="1"/>
</dbReference>
<evidence type="ECO:0000313" key="3">
    <source>
        <dbReference type="EMBL" id="OLQ79055.1"/>
    </source>
</evidence>
<feature type="chain" id="PRO_5012277153" evidence="1">
    <location>
        <begin position="19"/>
        <end position="392"/>
    </location>
</feature>
<dbReference type="EMBL" id="MJIL01000052">
    <property type="protein sequence ID" value="OLQ79055.1"/>
    <property type="molecule type" value="Genomic_DNA"/>
</dbReference>
<protein>
    <submittedName>
        <fullName evidence="3">Phospholipase</fullName>
    </submittedName>
</protein>
<keyword evidence="4" id="KW-1185">Reference proteome</keyword>
<evidence type="ECO:0000256" key="1">
    <source>
        <dbReference type="SAM" id="SignalP"/>
    </source>
</evidence>
<dbReference type="AlphaFoldDB" id="A0A1Q9GV67"/>
<evidence type="ECO:0000259" key="2">
    <source>
        <dbReference type="Pfam" id="PF12146"/>
    </source>
</evidence>
<proteinExistence type="predicted"/>
<dbReference type="RefSeq" id="WP_075762859.1">
    <property type="nucleotide sequence ID" value="NZ_MJIL01000052.1"/>
</dbReference>
<reference evidence="3 4" key="1">
    <citation type="submission" date="2016-09" db="EMBL/GenBank/DDBJ databases">
        <title>Photobacterium proteolyticum sp. nov. a protease producing bacterium isolated from ocean sediments of Laizhou Bay.</title>
        <authorList>
            <person name="Li Y."/>
        </authorList>
    </citation>
    <scope>NUCLEOTIDE SEQUENCE [LARGE SCALE GENOMIC DNA]</scope>
    <source>
        <strain evidence="3 4">13-12</strain>
    </source>
</reference>
<keyword evidence="1" id="KW-0732">Signal</keyword>